<evidence type="ECO:0000313" key="1">
    <source>
        <dbReference type="EMBL" id="SLM95219.1"/>
    </source>
</evidence>
<reference evidence="1 2" key="1">
    <citation type="submission" date="2017-02" db="EMBL/GenBank/DDBJ databases">
        <authorList>
            <person name="Peterson S.W."/>
        </authorList>
    </citation>
    <scope>NUCLEOTIDE SEQUENCE [LARGE SCALE GENOMIC DNA]</scope>
    <source>
        <strain evidence="1 2">CIP104813</strain>
    </source>
</reference>
<sequence length="258" mass="28618">MRLETRALSNADALGYLGQSAIAEAAGAHHRYLIIGGHMVRLHLLAHPTPQAVPRSTLDADTAVPDVEVVGALMADLINQGFTPVKGNVLIKKVDADREIEINVLLPRADHTQGIRAQDVPEVGQVDTLSELTFALAGPAVELEMIVHMQDERVLRYRTRIPSLEAAVVLKAHSWKARGRRSERDLADLHTLFEIREAHPDIPWRLSEAPLRGRRRDCAVILHDLAERMGRSSSVMPVPTHLSRPRMAALIRKHIARP</sequence>
<organism evidence="1 2">
    <name type="scientific">Brachybacterium nesterenkovii</name>
    <dbReference type="NCBI Taxonomy" id="47847"/>
    <lineage>
        <taxon>Bacteria</taxon>
        <taxon>Bacillati</taxon>
        <taxon>Actinomycetota</taxon>
        <taxon>Actinomycetes</taxon>
        <taxon>Micrococcales</taxon>
        <taxon>Dermabacteraceae</taxon>
        <taxon>Brachybacterium</taxon>
    </lineage>
</organism>
<proteinExistence type="predicted"/>
<evidence type="ECO:0008006" key="3">
    <source>
        <dbReference type="Google" id="ProtNLM"/>
    </source>
</evidence>
<gene>
    <name evidence="1" type="ORF">FM110_12440</name>
</gene>
<dbReference type="EMBL" id="FWFG01000108">
    <property type="protein sequence ID" value="SLM95219.1"/>
    <property type="molecule type" value="Genomic_DNA"/>
</dbReference>
<dbReference type="Proteomes" id="UP000195981">
    <property type="component" value="Unassembled WGS sequence"/>
</dbReference>
<name>A0A1X6X7V1_9MICO</name>
<keyword evidence="2" id="KW-1185">Reference proteome</keyword>
<dbReference type="AlphaFoldDB" id="A0A1X6X7V1"/>
<evidence type="ECO:0000313" key="2">
    <source>
        <dbReference type="Proteomes" id="UP000195981"/>
    </source>
</evidence>
<protein>
    <recommendedName>
        <fullName evidence="3">Nucleotidyl transferase AbiEii/AbiGii toxin family protein</fullName>
    </recommendedName>
</protein>
<accession>A0A1X6X7V1</accession>